<organism evidence="2 3">
    <name type="scientific">Streptomyces alanosinicus</name>
    <dbReference type="NCBI Taxonomy" id="68171"/>
    <lineage>
        <taxon>Bacteria</taxon>
        <taxon>Bacillati</taxon>
        <taxon>Actinomycetota</taxon>
        <taxon>Actinomycetes</taxon>
        <taxon>Kitasatosporales</taxon>
        <taxon>Streptomycetaceae</taxon>
        <taxon>Streptomyces</taxon>
    </lineage>
</organism>
<dbReference type="AlphaFoldDB" id="A0A918YL86"/>
<keyword evidence="3" id="KW-1185">Reference proteome</keyword>
<evidence type="ECO:0000313" key="2">
    <source>
        <dbReference type="EMBL" id="GHE06866.1"/>
    </source>
</evidence>
<feature type="region of interest" description="Disordered" evidence="1">
    <location>
        <begin position="135"/>
        <end position="179"/>
    </location>
</feature>
<accession>A0A918YL86</accession>
<evidence type="ECO:0000313" key="3">
    <source>
        <dbReference type="Proteomes" id="UP000655443"/>
    </source>
</evidence>
<sequence length="526" mass="52681">MLMAHHELPAGTNPEWTVGPVPLCHPPPHTGPTMHRRMRHRRALLPAFAVTSLFLAAACSSTTPHAEPSSTAGHGRQIEVVDGPADGTDHSLTVAAAPATTATATAGPAGSGQHARRTGLAISAYDSHTRRAVLSDKPARHGSSSGSPTDSPSPSLSASASPSRSHSASPSPSGAPHQAAVGDVIASAPAPGAPHGLLAKVTKVIGETHGGTEVQTEPAALNALLGDDTAKGDVPVDPSSFAVDKLLPDVKVSWAKTGDVHVGPKGATVPLGSLRLDVSAGIPTAQGAPASAGASVKGFVQVAPKVDFAYGGSGTDAPPGSAYLGVSGDWTSGWAVKGRAAATTGTALRIPFAKLHADPVLQVGPVPVVVNLDLTCYVQISADGRVTVDVQQSLKGAFKAGGTFGPAKGWTPVSSSTMKSTPVHASVSTDGSLKTALGAEASVGLYGAVGVSADLAPYLRGEAAGTVTTGSAGTPAKSKGAWSVYGGVDLSGTLRLQLSVFGTPIIQRSIPLGALHREWKLAAGTF</sequence>
<feature type="compositionally biased region" description="Low complexity" evidence="1">
    <location>
        <begin position="141"/>
        <end position="179"/>
    </location>
</feature>
<reference evidence="2" key="2">
    <citation type="submission" date="2020-09" db="EMBL/GenBank/DDBJ databases">
        <authorList>
            <person name="Sun Q."/>
            <person name="Ohkuma M."/>
        </authorList>
    </citation>
    <scope>NUCLEOTIDE SEQUENCE</scope>
    <source>
        <strain evidence="2">JCM 4714</strain>
    </source>
</reference>
<gene>
    <name evidence="2" type="ORF">GCM10010339_49890</name>
</gene>
<reference evidence="2" key="1">
    <citation type="journal article" date="2014" name="Int. J. Syst. Evol. Microbiol.">
        <title>Complete genome sequence of Corynebacterium casei LMG S-19264T (=DSM 44701T), isolated from a smear-ripened cheese.</title>
        <authorList>
            <consortium name="US DOE Joint Genome Institute (JGI-PGF)"/>
            <person name="Walter F."/>
            <person name="Albersmeier A."/>
            <person name="Kalinowski J."/>
            <person name="Ruckert C."/>
        </authorList>
    </citation>
    <scope>NUCLEOTIDE SEQUENCE</scope>
    <source>
        <strain evidence="2">JCM 4714</strain>
    </source>
</reference>
<dbReference type="Proteomes" id="UP000655443">
    <property type="component" value="Unassembled WGS sequence"/>
</dbReference>
<dbReference type="EMBL" id="BMVG01000012">
    <property type="protein sequence ID" value="GHE06866.1"/>
    <property type="molecule type" value="Genomic_DNA"/>
</dbReference>
<comment type="caution">
    <text evidence="2">The sequence shown here is derived from an EMBL/GenBank/DDBJ whole genome shotgun (WGS) entry which is preliminary data.</text>
</comment>
<name>A0A918YL86_9ACTN</name>
<proteinExistence type="predicted"/>
<evidence type="ECO:0000256" key="1">
    <source>
        <dbReference type="SAM" id="MobiDB-lite"/>
    </source>
</evidence>
<protein>
    <submittedName>
        <fullName evidence="2">Uncharacterized protein</fullName>
    </submittedName>
</protein>